<evidence type="ECO:0000256" key="4">
    <source>
        <dbReference type="ARBA" id="ARBA00016274"/>
    </source>
</evidence>
<name>A0A1C2G409_9GAMM</name>
<dbReference type="HAMAP" id="MF_00529">
    <property type="entry name" value="NifW"/>
    <property type="match status" value="1"/>
</dbReference>
<evidence type="ECO:0000256" key="6">
    <source>
        <dbReference type="HAMAP-Rule" id="MF_00529"/>
    </source>
</evidence>
<comment type="function">
    <text evidence="1 6">May protect the nitrogenase Fe-Mo protein from oxidative damage.</text>
</comment>
<dbReference type="GO" id="GO:0009399">
    <property type="term" value="P:nitrogen fixation"/>
    <property type="evidence" value="ECO:0007669"/>
    <property type="project" value="UniProtKB-UniRule"/>
</dbReference>
<comment type="caution">
    <text evidence="7">The sequence shown here is derived from an EMBL/GenBank/DDBJ whole genome shotgun (WGS) entry which is preliminary data.</text>
</comment>
<sequence length="120" mass="13525">MKDRSQGSEGQRLFRDLAALSAAEEFFEYFAVPYDRHVVNVNRLHILKRFRQYLATALDDPPADREGLYALCASLLAKSHADFARSSAQAEKVFRVFQDPTPQIAVTAIQRALATRPKGE</sequence>
<dbReference type="RefSeq" id="WP_065969003.1">
    <property type="nucleotide sequence ID" value="NZ_CP080624.1"/>
</dbReference>
<accession>A0A1C2G409</accession>
<reference evidence="7 8" key="1">
    <citation type="submission" date="2018-02" db="EMBL/GenBank/DDBJ databases">
        <title>Insights into the biology of acidophilic members of the Acidiferrobacteraceae family derived from comparative genomic analyses.</title>
        <authorList>
            <person name="Issotta F."/>
            <person name="Thyssen C."/>
            <person name="Mena C."/>
            <person name="Moya A."/>
            <person name="Bellenberg S."/>
            <person name="Sproer C."/>
            <person name="Covarrubias P.C."/>
            <person name="Sand W."/>
            <person name="Quatrini R."/>
            <person name="Vera M."/>
        </authorList>
    </citation>
    <scope>NUCLEOTIDE SEQUENCE [LARGE SCALE GENOMIC DNA]</scope>
    <source>
        <strain evidence="8">m-1</strain>
    </source>
</reference>
<dbReference type="Proteomes" id="UP000253250">
    <property type="component" value="Unassembled WGS sequence"/>
</dbReference>
<dbReference type="OrthoDB" id="9811868at2"/>
<keyword evidence="5 6" id="KW-0535">Nitrogen fixation</keyword>
<proteinExistence type="inferred from homology"/>
<evidence type="ECO:0000256" key="5">
    <source>
        <dbReference type="ARBA" id="ARBA00023231"/>
    </source>
</evidence>
<comment type="similarity">
    <text evidence="2 6">Belongs to the NifW family.</text>
</comment>
<evidence type="ECO:0000256" key="1">
    <source>
        <dbReference type="ARBA" id="ARBA00002247"/>
    </source>
</evidence>
<evidence type="ECO:0000313" key="8">
    <source>
        <dbReference type="Proteomes" id="UP000253250"/>
    </source>
</evidence>
<dbReference type="Pfam" id="PF03206">
    <property type="entry name" value="NifW"/>
    <property type="match status" value="1"/>
</dbReference>
<organism evidence="7 8">
    <name type="scientific">Acidiferrobacter thiooxydans</name>
    <dbReference type="NCBI Taxonomy" id="163359"/>
    <lineage>
        <taxon>Bacteria</taxon>
        <taxon>Pseudomonadati</taxon>
        <taxon>Pseudomonadota</taxon>
        <taxon>Gammaproteobacteria</taxon>
        <taxon>Acidiferrobacterales</taxon>
        <taxon>Acidiferrobacteraceae</taxon>
        <taxon>Acidiferrobacter</taxon>
    </lineage>
</organism>
<evidence type="ECO:0000313" key="7">
    <source>
        <dbReference type="EMBL" id="RCN56788.1"/>
    </source>
</evidence>
<keyword evidence="8" id="KW-1185">Reference proteome</keyword>
<protein>
    <recommendedName>
        <fullName evidence="4 6">Nitrogenase-stabilizing/protective protein NifW</fullName>
    </recommendedName>
</protein>
<comment type="subunit">
    <text evidence="3 6">Homotrimer; associates with NifD.</text>
</comment>
<dbReference type="EMBL" id="PSYR01000002">
    <property type="protein sequence ID" value="RCN56788.1"/>
    <property type="molecule type" value="Genomic_DNA"/>
</dbReference>
<dbReference type="STRING" id="163359.A9R16_07970"/>
<evidence type="ECO:0000256" key="3">
    <source>
        <dbReference type="ARBA" id="ARBA00011284"/>
    </source>
</evidence>
<dbReference type="InterPro" id="IPR004893">
    <property type="entry name" value="NifW"/>
</dbReference>
<evidence type="ECO:0000256" key="2">
    <source>
        <dbReference type="ARBA" id="ARBA00008351"/>
    </source>
</evidence>
<gene>
    <name evidence="6" type="primary">nifW</name>
    <name evidence="7" type="ORF">C4900_13580</name>
</gene>
<dbReference type="AlphaFoldDB" id="A0A1C2G409"/>